<reference evidence="3" key="1">
    <citation type="submission" date="2019-09" db="EMBL/GenBank/DDBJ databases">
        <title>Distinct polysaccharide growth profiles of human intestinal Prevotella copri isolates.</title>
        <authorList>
            <person name="Fehlner-Peach H."/>
            <person name="Magnabosco C."/>
            <person name="Raghavan V."/>
            <person name="Scher J.U."/>
            <person name="Tett A."/>
            <person name="Cox L.M."/>
            <person name="Gottsegen C."/>
            <person name="Watters A."/>
            <person name="Wiltshire- Gordon J.D."/>
            <person name="Segata N."/>
            <person name="Bonneau R."/>
            <person name="Littman D.R."/>
        </authorList>
    </citation>
    <scope>NUCLEOTIDE SEQUENCE [LARGE SCALE GENOMIC DNA]</scope>
    <source>
        <strain evidence="3">iAQ1179</strain>
    </source>
</reference>
<feature type="domain" description="Glucosamine inositolphosphorylceramide transferase 1 N-terminal" evidence="1">
    <location>
        <begin position="46"/>
        <end position="234"/>
    </location>
</feature>
<gene>
    <name evidence="2" type="ORF">F7D95_15850</name>
</gene>
<proteinExistence type="predicted"/>
<dbReference type="AlphaFoldDB" id="A0AA90UJM9"/>
<protein>
    <recommendedName>
        <fullName evidence="1">Glucosamine inositolphosphorylceramide transferase 1 N-terminal domain-containing protein</fullName>
    </recommendedName>
</protein>
<name>A0AA90UJM9_9BACT</name>
<evidence type="ECO:0000313" key="2">
    <source>
        <dbReference type="EMBL" id="MQN14226.1"/>
    </source>
</evidence>
<sequence>MFFLKKIYRKFTNWRWEIGFVDNSFAGLVDEEPLKVHWVELPFRDRWFADPYILDYNEEEIIVLGEEYSDELLRGRIAKLVVDRKTYKLKSWKIILDLPTHLSFPRVVRKNGEIFIHPENSQSGCHTLYRYDRKKDTLVDGKVIADFPLTDSVMLNYKGHDLLFSTFIPDSNGNTLSIYEHKGDDLKYNKVDEVTFDSRIARMAGDFFEVNGKLYRPAQDCNKEYGNAVIIQEASCDSNGKWHFKSVRRMTSPHPILKRGFHTLNHYNDLIVIDVKGYRYPKIGKMLESIRNIF</sequence>
<evidence type="ECO:0000259" key="1">
    <source>
        <dbReference type="Pfam" id="PF24793"/>
    </source>
</evidence>
<dbReference type="InterPro" id="IPR056442">
    <property type="entry name" value="GINT1_N"/>
</dbReference>
<dbReference type="RefSeq" id="WP_153129564.1">
    <property type="nucleotide sequence ID" value="NZ_VZCW01000394.1"/>
</dbReference>
<dbReference type="EMBL" id="VZCW01000394">
    <property type="protein sequence ID" value="MQN14226.1"/>
    <property type="molecule type" value="Genomic_DNA"/>
</dbReference>
<evidence type="ECO:0000313" key="3">
    <source>
        <dbReference type="Proteomes" id="UP000442105"/>
    </source>
</evidence>
<organism evidence="2 3">
    <name type="scientific">Segatella copri</name>
    <dbReference type="NCBI Taxonomy" id="165179"/>
    <lineage>
        <taxon>Bacteria</taxon>
        <taxon>Pseudomonadati</taxon>
        <taxon>Bacteroidota</taxon>
        <taxon>Bacteroidia</taxon>
        <taxon>Bacteroidales</taxon>
        <taxon>Prevotellaceae</taxon>
        <taxon>Segatella</taxon>
    </lineage>
</organism>
<comment type="caution">
    <text evidence="2">The sequence shown here is derived from an EMBL/GenBank/DDBJ whole genome shotgun (WGS) entry which is preliminary data.</text>
</comment>
<accession>A0AA90UJM9</accession>
<dbReference type="Pfam" id="PF24793">
    <property type="entry name" value="GINT1_N"/>
    <property type="match status" value="1"/>
</dbReference>
<dbReference type="Proteomes" id="UP000442105">
    <property type="component" value="Unassembled WGS sequence"/>
</dbReference>